<dbReference type="Proteomes" id="UP000827889">
    <property type="component" value="Chromosome 8"/>
</dbReference>
<feature type="compositionally biased region" description="Basic and acidic residues" evidence="6">
    <location>
        <begin position="230"/>
        <end position="244"/>
    </location>
</feature>
<keyword evidence="4" id="KW-0804">Transcription</keyword>
<dbReference type="CDD" id="cd14703">
    <property type="entry name" value="bZIP_plant_RF2"/>
    <property type="match status" value="1"/>
</dbReference>
<dbReference type="GeneID" id="115736712"/>
<name>A0ABM3HUG8_9MYRT</name>
<evidence type="ECO:0000313" key="9">
    <source>
        <dbReference type="RefSeq" id="XP_048140235.1"/>
    </source>
</evidence>
<protein>
    <submittedName>
        <fullName evidence="9">Transcription factor RF2b-like</fullName>
    </submittedName>
</protein>
<evidence type="ECO:0000256" key="3">
    <source>
        <dbReference type="ARBA" id="ARBA00023125"/>
    </source>
</evidence>
<dbReference type="Gene3D" id="1.20.5.170">
    <property type="match status" value="1"/>
</dbReference>
<proteinExistence type="predicted"/>
<evidence type="ECO:0000256" key="1">
    <source>
        <dbReference type="ARBA" id="ARBA00004123"/>
    </source>
</evidence>
<evidence type="ECO:0000256" key="5">
    <source>
        <dbReference type="ARBA" id="ARBA00023242"/>
    </source>
</evidence>
<feature type="region of interest" description="Disordered" evidence="6">
    <location>
        <begin position="19"/>
        <end position="57"/>
    </location>
</feature>
<evidence type="ECO:0000256" key="6">
    <source>
        <dbReference type="SAM" id="MobiDB-lite"/>
    </source>
</evidence>
<dbReference type="PANTHER" id="PTHR46391">
    <property type="entry name" value="BASIC LEUCINE ZIPPER 34"/>
    <property type="match status" value="1"/>
</dbReference>
<sequence>MADGNKTIDFLAMVDPTSASSSTHSLQVSPDSNRKNDEAAARKPTIGCGRRSSPLNLNMDPMKLKRILSNRKYADKARRKRSQYINDMERKAKSLEAIVGMLSHQVGLYQKQHEMLLKEQESLKRKISNYPSNTYHKEAEIEQNRVILRKLQLILDKQIEITQRQALDKGKLITYGDTNNPALRGKNTGEVTSQLSKIEAKQGKKEEGHTWMPTPWVPKMVPAPTLGMDRQSKPELKANSRSKDPLSLSLSIN</sequence>
<feature type="domain" description="BZIP" evidence="7">
    <location>
        <begin position="58"/>
        <end position="122"/>
    </location>
</feature>
<dbReference type="InterPro" id="IPR004827">
    <property type="entry name" value="bZIP"/>
</dbReference>
<feature type="region of interest" description="Disordered" evidence="6">
    <location>
        <begin position="200"/>
        <end position="253"/>
    </location>
</feature>
<organism evidence="8 9">
    <name type="scientific">Rhodamnia argentea</name>
    <dbReference type="NCBI Taxonomy" id="178133"/>
    <lineage>
        <taxon>Eukaryota</taxon>
        <taxon>Viridiplantae</taxon>
        <taxon>Streptophyta</taxon>
        <taxon>Embryophyta</taxon>
        <taxon>Tracheophyta</taxon>
        <taxon>Spermatophyta</taxon>
        <taxon>Magnoliopsida</taxon>
        <taxon>eudicotyledons</taxon>
        <taxon>Gunneridae</taxon>
        <taxon>Pentapetalae</taxon>
        <taxon>rosids</taxon>
        <taxon>malvids</taxon>
        <taxon>Myrtales</taxon>
        <taxon>Myrtaceae</taxon>
        <taxon>Myrtoideae</taxon>
        <taxon>Myrteae</taxon>
        <taxon>Australasian group</taxon>
        <taxon>Rhodamnia</taxon>
    </lineage>
</organism>
<dbReference type="InterPro" id="IPR004826">
    <property type="entry name" value="bZIP_Maf"/>
</dbReference>
<keyword evidence="5" id="KW-0539">Nucleus</keyword>
<keyword evidence="2" id="KW-0805">Transcription regulation</keyword>
<dbReference type="SUPFAM" id="SSF57959">
    <property type="entry name" value="Leucine zipper domain"/>
    <property type="match status" value="1"/>
</dbReference>
<feature type="compositionally biased region" description="Polar residues" evidence="6">
    <location>
        <begin position="19"/>
        <end position="31"/>
    </location>
</feature>
<evidence type="ECO:0000256" key="2">
    <source>
        <dbReference type="ARBA" id="ARBA00023015"/>
    </source>
</evidence>
<reference evidence="9" key="1">
    <citation type="submission" date="2025-08" db="UniProtKB">
        <authorList>
            <consortium name="RefSeq"/>
        </authorList>
    </citation>
    <scope>IDENTIFICATION</scope>
    <source>
        <tissue evidence="9">Leaf</tissue>
    </source>
</reference>
<dbReference type="SMART" id="SM00338">
    <property type="entry name" value="BRLZ"/>
    <property type="match status" value="1"/>
</dbReference>
<gene>
    <name evidence="9" type="primary">LOC115736712</name>
</gene>
<evidence type="ECO:0000256" key="4">
    <source>
        <dbReference type="ARBA" id="ARBA00023163"/>
    </source>
</evidence>
<keyword evidence="3" id="KW-0238">DNA-binding</keyword>
<dbReference type="PANTHER" id="PTHR46391:SF13">
    <property type="entry name" value="ACTIVATOR OF SPOMIN LUC3"/>
    <property type="match status" value="1"/>
</dbReference>
<dbReference type="InterPro" id="IPR046347">
    <property type="entry name" value="bZIP_sf"/>
</dbReference>
<feature type="compositionally biased region" description="Basic and acidic residues" evidence="6">
    <location>
        <begin position="32"/>
        <end position="41"/>
    </location>
</feature>
<evidence type="ECO:0000313" key="8">
    <source>
        <dbReference type="Proteomes" id="UP000827889"/>
    </source>
</evidence>
<dbReference type="RefSeq" id="XP_048140235.1">
    <property type="nucleotide sequence ID" value="XM_048284278.1"/>
</dbReference>
<keyword evidence="8" id="KW-1185">Reference proteome</keyword>
<evidence type="ECO:0000259" key="7">
    <source>
        <dbReference type="SMART" id="SM00338"/>
    </source>
</evidence>
<dbReference type="InterPro" id="IPR052483">
    <property type="entry name" value="bZIP_transcription_regulators"/>
</dbReference>
<accession>A0ABM3HUG8</accession>
<comment type="subcellular location">
    <subcellularLocation>
        <location evidence="1">Nucleus</location>
    </subcellularLocation>
</comment>
<dbReference type="InterPro" id="IPR044759">
    <property type="entry name" value="bZIP_RF2"/>
</dbReference>
<dbReference type="Pfam" id="PF03131">
    <property type="entry name" value="bZIP_Maf"/>
    <property type="match status" value="1"/>
</dbReference>
<feature type="compositionally biased region" description="Basic and acidic residues" evidence="6">
    <location>
        <begin position="200"/>
        <end position="209"/>
    </location>
</feature>